<dbReference type="PANTHER" id="PTHR10429">
    <property type="entry name" value="DNA-3-METHYLADENINE GLYCOSYLASE"/>
    <property type="match status" value="1"/>
</dbReference>
<keyword evidence="6" id="KW-0812">Transmembrane</keyword>
<evidence type="ECO:0000313" key="7">
    <source>
        <dbReference type="EMBL" id="SFD98218.1"/>
    </source>
</evidence>
<evidence type="ECO:0000256" key="4">
    <source>
        <dbReference type="ARBA" id="ARBA00023204"/>
    </source>
</evidence>
<dbReference type="InterPro" id="IPR036995">
    <property type="entry name" value="MPG_sf"/>
</dbReference>
<evidence type="ECO:0000313" key="8">
    <source>
        <dbReference type="Proteomes" id="UP000181976"/>
    </source>
</evidence>
<dbReference type="Pfam" id="PF02245">
    <property type="entry name" value="Pur_DNA_glyco"/>
    <property type="match status" value="2"/>
</dbReference>
<dbReference type="Proteomes" id="UP000181976">
    <property type="component" value="Unassembled WGS sequence"/>
</dbReference>
<evidence type="ECO:0000256" key="5">
    <source>
        <dbReference type="HAMAP-Rule" id="MF_00527"/>
    </source>
</evidence>
<evidence type="ECO:0000256" key="6">
    <source>
        <dbReference type="SAM" id="Phobius"/>
    </source>
</evidence>
<dbReference type="HAMAP" id="MF_00527">
    <property type="entry name" value="3MGH"/>
    <property type="match status" value="1"/>
</dbReference>
<dbReference type="GO" id="GO:0006284">
    <property type="term" value="P:base-excision repair"/>
    <property type="evidence" value="ECO:0007669"/>
    <property type="project" value="InterPro"/>
</dbReference>
<gene>
    <name evidence="7" type="ORF">SAMN05444380_10516</name>
</gene>
<dbReference type="RefSeq" id="WP_010526745.1">
    <property type="nucleotide sequence ID" value="NZ_AFSL01000016.1"/>
</dbReference>
<dbReference type="OrthoDB" id="9794313at2"/>
<dbReference type="SUPFAM" id="SSF50486">
    <property type="entry name" value="FMT C-terminal domain-like"/>
    <property type="match status" value="1"/>
</dbReference>
<dbReference type="PANTHER" id="PTHR10429:SF0">
    <property type="entry name" value="DNA-3-METHYLADENINE GLYCOSYLASE"/>
    <property type="match status" value="1"/>
</dbReference>
<dbReference type="GO" id="GO:0003905">
    <property type="term" value="F:alkylbase DNA N-glycosylase activity"/>
    <property type="evidence" value="ECO:0007669"/>
    <property type="project" value="InterPro"/>
</dbReference>
<dbReference type="EC" id="3.2.2.-" evidence="5"/>
<dbReference type="CDD" id="cd00540">
    <property type="entry name" value="AAG"/>
    <property type="match status" value="1"/>
</dbReference>
<proteinExistence type="inferred from homology"/>
<dbReference type="AlphaFoldDB" id="A0A1I1WV36"/>
<sequence>MIKQKYTRLSRDFFCRDVLEVAPELIGKVLVRKFENGETLRLVINETEAYRGEEDLGCHASKGRTSRTEVMYHKGGLVYVYLIYGMYWLLNFTTGRPNHPQAVLIRGSKEVSGPGRIGRKLKLDKSFYGEDVIISDRLWVEEPEDNNTLTTQISALPRIGIDYAGNYWSQKPWRFLESS</sequence>
<dbReference type="GO" id="GO:0003677">
    <property type="term" value="F:DNA binding"/>
    <property type="evidence" value="ECO:0007669"/>
    <property type="project" value="InterPro"/>
</dbReference>
<dbReference type="EMBL" id="FONA01000005">
    <property type="protein sequence ID" value="SFD98218.1"/>
    <property type="molecule type" value="Genomic_DNA"/>
</dbReference>
<organism evidence="7 8">
    <name type="scientific">Thermophagus xiamenensis</name>
    <dbReference type="NCBI Taxonomy" id="385682"/>
    <lineage>
        <taxon>Bacteria</taxon>
        <taxon>Pseudomonadati</taxon>
        <taxon>Bacteroidota</taxon>
        <taxon>Bacteroidia</taxon>
        <taxon>Marinilabiliales</taxon>
        <taxon>Marinilabiliaceae</taxon>
        <taxon>Thermophagus</taxon>
    </lineage>
</organism>
<accession>A0A1I1WV36</accession>
<evidence type="ECO:0000256" key="3">
    <source>
        <dbReference type="ARBA" id="ARBA00022801"/>
    </source>
</evidence>
<name>A0A1I1WV36_9BACT</name>
<dbReference type="Gene3D" id="3.10.300.10">
    <property type="entry name" value="Methylpurine-DNA glycosylase (MPG)"/>
    <property type="match status" value="2"/>
</dbReference>
<keyword evidence="2 5" id="KW-0227">DNA damage</keyword>
<dbReference type="eggNOG" id="COG2094">
    <property type="taxonomic scope" value="Bacteria"/>
</dbReference>
<evidence type="ECO:0000256" key="2">
    <source>
        <dbReference type="ARBA" id="ARBA00022763"/>
    </source>
</evidence>
<dbReference type="InParanoid" id="A0A1I1WV36"/>
<evidence type="ECO:0000256" key="1">
    <source>
        <dbReference type="ARBA" id="ARBA00009232"/>
    </source>
</evidence>
<feature type="transmembrane region" description="Helical" evidence="6">
    <location>
        <begin position="71"/>
        <end position="90"/>
    </location>
</feature>
<reference evidence="7 8" key="1">
    <citation type="submission" date="2016-10" db="EMBL/GenBank/DDBJ databases">
        <authorList>
            <person name="de Groot N.N."/>
        </authorList>
    </citation>
    <scope>NUCLEOTIDE SEQUENCE [LARGE SCALE GENOMIC DNA]</scope>
    <source>
        <strain evidence="7 8">DSM 19012</strain>
    </source>
</reference>
<dbReference type="InterPro" id="IPR011034">
    <property type="entry name" value="Formyl_transferase-like_C_sf"/>
</dbReference>
<keyword evidence="6" id="KW-0472">Membrane</keyword>
<keyword evidence="6" id="KW-1133">Transmembrane helix</keyword>
<keyword evidence="8" id="KW-1185">Reference proteome</keyword>
<protein>
    <recommendedName>
        <fullName evidence="5">Putative 3-methyladenine DNA glycosylase</fullName>
        <ecNumber evidence="5">3.2.2.-</ecNumber>
    </recommendedName>
</protein>
<comment type="similarity">
    <text evidence="1 5">Belongs to the DNA glycosylase MPG family.</text>
</comment>
<dbReference type="InterPro" id="IPR003180">
    <property type="entry name" value="MPG"/>
</dbReference>
<keyword evidence="4 5" id="KW-0234">DNA repair</keyword>
<keyword evidence="3 5" id="KW-0378">Hydrolase</keyword>